<keyword evidence="2" id="KW-1185">Reference proteome</keyword>
<name>A0A0S4J3B1_BODSA</name>
<protein>
    <submittedName>
        <fullName evidence="1">Uncharacterized protein</fullName>
    </submittedName>
</protein>
<dbReference type="GO" id="GO:0030544">
    <property type="term" value="F:Hsp70 protein binding"/>
    <property type="evidence" value="ECO:0007669"/>
    <property type="project" value="TreeGrafter"/>
</dbReference>
<feature type="non-terminal residue" evidence="1">
    <location>
        <position position="964"/>
    </location>
</feature>
<dbReference type="EMBL" id="CYKH01000621">
    <property type="protein sequence ID" value="CUG06973.1"/>
    <property type="molecule type" value="Genomic_DNA"/>
</dbReference>
<sequence>MATLGLVLTKNVNKFDAFVTTPATATTATTKTAAAYKRHALYSVKSNGWSDDVQQKKMKCVAWLKAYTTAMERVATLTTKNNASADTLLRECMLQLPMPTQVCLAIALQITRFPTYMSWLRNNKNNTSASGATSSAASTSRLLKTLCSGGSSASSPRNVSHKAFTVSHQFGPGKRPSSLFGSHASFGSQVNNNNNNNTSTTDTWATSSVWAIAEECARYSHPISVPWGATIIENGRSLTLPRNVDDEKSNTRSSSSSTGGGSGVLMCFFPIRASTGLPVHIHGYFRLSSDRQSVASVDRNRWNAALCSEVIPFSYASAVQQMCVARPLESPLHLWPLGVYKDDVTIELIASRTIAELATRPVFPTLSLRDTKQVVEEEAEYVGLAAVKSFAVAKPTLSKPLSAHGFGFGGSFGAAAPAVGAVHISSVTFDTYRTLLLLEVASRPPQKNGQPLFGVHYQRNHYPGRLLYVDCERDFSQYLSRILSAMSARNITIELVHASYCRAVIADALKHDARVRSHVLPLSNTILAPLLTITLEDGDYSSFVSMFQKDPNLCAHVLIPLVSGFGSSRTIERFGSMKPQQDTTFLLASHEGVFDIARTIAPFKEKLIFCLQEKKKPQQSISSSQVNPETIQEKVCRHVTALLDLKGHQQHQLVELLSEKMFLEKLIHVCSSEVGGGGATISYKFVAKITSRSGEKSDDGFEWRLCIVPKAPQRGFGSQDVVPPLCEILNIPGGAQHKIFRWIKSLNLRDYAKLPLLPRQQDNLQPQQVHQRRCVSPTKHVCIALDNSIPTTASVGASANTINDDVVASCTSSPQELLGIFHFLTLIGAVPLDTSVVPIEHIYAWNAQSDVIAMGHQQPISPFQKDDPAHCFAQGVVAIITASDVGALNAVSVMRTQKVADWGDLLHQACPTASDDGSTNSSTTSENKWTYADVLRRYFARYQKCLSSADKEFLASLPLLRTVW</sequence>
<gene>
    <name evidence="1" type="ORF">BSAL_73535</name>
</gene>
<dbReference type="AlphaFoldDB" id="A0A0S4J3B1"/>
<evidence type="ECO:0000313" key="2">
    <source>
        <dbReference type="Proteomes" id="UP000051952"/>
    </source>
</evidence>
<accession>A0A0S4J3B1</accession>
<dbReference type="VEuPathDB" id="TriTrypDB:BSAL_73535"/>
<organism evidence="1 2">
    <name type="scientific">Bodo saltans</name>
    <name type="common">Flagellated protozoan</name>
    <dbReference type="NCBI Taxonomy" id="75058"/>
    <lineage>
        <taxon>Eukaryota</taxon>
        <taxon>Discoba</taxon>
        <taxon>Euglenozoa</taxon>
        <taxon>Kinetoplastea</taxon>
        <taxon>Metakinetoplastina</taxon>
        <taxon>Eubodonida</taxon>
        <taxon>Bodonidae</taxon>
        <taxon>Bodo</taxon>
    </lineage>
</organism>
<dbReference type="InterPro" id="IPR052972">
    <property type="entry name" value="Sacsin_chaperone_reg"/>
</dbReference>
<dbReference type="Proteomes" id="UP000051952">
    <property type="component" value="Unassembled WGS sequence"/>
</dbReference>
<evidence type="ECO:0000313" key="1">
    <source>
        <dbReference type="EMBL" id="CUG06973.1"/>
    </source>
</evidence>
<dbReference type="OrthoDB" id="1262810at2759"/>
<proteinExistence type="predicted"/>
<dbReference type="PANTHER" id="PTHR15600:SF42">
    <property type="entry name" value="SACSIN"/>
    <property type="match status" value="1"/>
</dbReference>
<dbReference type="PANTHER" id="PTHR15600">
    <property type="entry name" value="SACSIN"/>
    <property type="match status" value="1"/>
</dbReference>
<reference evidence="2" key="1">
    <citation type="submission" date="2015-09" db="EMBL/GenBank/DDBJ databases">
        <authorList>
            <consortium name="Pathogen Informatics"/>
        </authorList>
    </citation>
    <scope>NUCLEOTIDE SEQUENCE [LARGE SCALE GENOMIC DNA]</scope>
    <source>
        <strain evidence="2">Lake Konstanz</strain>
    </source>
</reference>